<dbReference type="Pfam" id="PF03949">
    <property type="entry name" value="Malic_M"/>
    <property type="match status" value="1"/>
</dbReference>
<evidence type="ECO:0000256" key="5">
    <source>
        <dbReference type="PIRSR" id="PIRSR000106-2"/>
    </source>
</evidence>
<evidence type="ECO:0000256" key="1">
    <source>
        <dbReference type="ARBA" id="ARBA00001936"/>
    </source>
</evidence>
<keyword evidence="7" id="KW-0560">Oxidoreductase</keyword>
<feature type="binding site" evidence="5">
    <location>
        <position position="128"/>
    </location>
    <ligand>
        <name>(S)-malate</name>
        <dbReference type="ChEBI" id="CHEBI:15589"/>
    </ligand>
</feature>
<dbReference type="GO" id="GO:0006108">
    <property type="term" value="P:malate metabolic process"/>
    <property type="evidence" value="ECO:0007669"/>
    <property type="project" value="TreeGrafter"/>
</dbReference>
<dbReference type="Proteomes" id="UP000814243">
    <property type="component" value="Unassembled WGS sequence"/>
</dbReference>
<dbReference type="InterPro" id="IPR012302">
    <property type="entry name" value="Malic_NAD-bd"/>
</dbReference>
<dbReference type="Gene3D" id="3.40.50.10380">
    <property type="entry name" value="Malic enzyme, N-terminal domain"/>
    <property type="match status" value="1"/>
</dbReference>
<dbReference type="GO" id="GO:0046872">
    <property type="term" value="F:metal ion binding"/>
    <property type="evidence" value="ECO:0007669"/>
    <property type="project" value="UniProtKB-KW"/>
</dbReference>
<dbReference type="InterPro" id="IPR012301">
    <property type="entry name" value="Malic_N_dom"/>
</dbReference>
<feature type="active site" description="Proton acceptor" evidence="4">
    <location>
        <position position="146"/>
    </location>
</feature>
<keyword evidence="3 6" id="KW-0479">Metal-binding</keyword>
<feature type="binding site" evidence="6">
    <location>
        <position position="242"/>
    </location>
    <ligand>
        <name>a divalent metal cation</name>
        <dbReference type="ChEBI" id="CHEBI:60240"/>
    </ligand>
</feature>
<dbReference type="PANTHER" id="PTHR23406:SF90">
    <property type="entry name" value="MALIC ENZYME-RELATED"/>
    <property type="match status" value="1"/>
</dbReference>
<dbReference type="EMBL" id="JACEFF010000759">
    <property type="protein sequence ID" value="KAH9631409.1"/>
    <property type="molecule type" value="Genomic_DNA"/>
</dbReference>
<evidence type="ECO:0000256" key="6">
    <source>
        <dbReference type="PIRSR" id="PIRSR000106-3"/>
    </source>
</evidence>
<comment type="cofactor">
    <cofactor evidence="6">
        <name>Mg(2+)</name>
        <dbReference type="ChEBI" id="CHEBI:18420"/>
    </cofactor>
    <cofactor evidence="6">
        <name>Mn(2+)</name>
        <dbReference type="ChEBI" id="CHEBI:29035"/>
    </cofactor>
    <text evidence="6">Divalent metal cations. Prefers magnesium or manganese.</text>
</comment>
<dbReference type="Gene3D" id="3.40.50.720">
    <property type="entry name" value="NAD(P)-binding Rossmann-like Domain"/>
    <property type="match status" value="2"/>
</dbReference>
<organism evidence="10 11">
    <name type="scientific">Spodoptera exigua</name>
    <name type="common">Beet armyworm</name>
    <name type="synonym">Noctua fulgens</name>
    <dbReference type="NCBI Taxonomy" id="7107"/>
    <lineage>
        <taxon>Eukaryota</taxon>
        <taxon>Metazoa</taxon>
        <taxon>Ecdysozoa</taxon>
        <taxon>Arthropoda</taxon>
        <taxon>Hexapoda</taxon>
        <taxon>Insecta</taxon>
        <taxon>Pterygota</taxon>
        <taxon>Neoptera</taxon>
        <taxon>Endopterygota</taxon>
        <taxon>Lepidoptera</taxon>
        <taxon>Glossata</taxon>
        <taxon>Ditrysia</taxon>
        <taxon>Noctuoidea</taxon>
        <taxon>Noctuidae</taxon>
        <taxon>Amphipyrinae</taxon>
        <taxon>Spodoptera</taxon>
    </lineage>
</organism>
<dbReference type="SMART" id="SM00919">
    <property type="entry name" value="Malic_M"/>
    <property type="match status" value="1"/>
</dbReference>
<accession>A0A922M756</accession>
<dbReference type="GO" id="GO:0004473">
    <property type="term" value="F:malate dehydrogenase (decarboxylating) (NADP+) activity"/>
    <property type="evidence" value="ECO:0007669"/>
    <property type="project" value="TreeGrafter"/>
</dbReference>
<dbReference type="PRINTS" id="PR00072">
    <property type="entry name" value="MALOXRDTASE"/>
</dbReference>
<dbReference type="AlphaFoldDB" id="A0A922M756"/>
<reference evidence="10" key="1">
    <citation type="journal article" date="2021" name="G3 (Bethesda)">
        <title>Genome and transcriptome analysis of the beet armyworm Spodoptera exigua reveals targets for pest control. .</title>
        <authorList>
            <person name="Simon S."/>
            <person name="Breeschoten T."/>
            <person name="Jansen H.J."/>
            <person name="Dirks R.P."/>
            <person name="Schranz M.E."/>
            <person name="Ros V.I.D."/>
        </authorList>
    </citation>
    <scope>NUCLEOTIDE SEQUENCE</scope>
    <source>
        <strain evidence="10">TB_SE_WUR_2020</strain>
    </source>
</reference>
<dbReference type="GO" id="GO:0005739">
    <property type="term" value="C:mitochondrion"/>
    <property type="evidence" value="ECO:0007669"/>
    <property type="project" value="TreeGrafter"/>
</dbReference>
<dbReference type="SUPFAM" id="SSF51735">
    <property type="entry name" value="NAD(P)-binding Rossmann-fold domains"/>
    <property type="match status" value="1"/>
</dbReference>
<dbReference type="NCBIfam" id="NF010052">
    <property type="entry name" value="PRK13529.1"/>
    <property type="match status" value="1"/>
</dbReference>
<evidence type="ECO:0000256" key="7">
    <source>
        <dbReference type="RuleBase" id="RU003426"/>
    </source>
</evidence>
<evidence type="ECO:0000256" key="2">
    <source>
        <dbReference type="ARBA" id="ARBA00008785"/>
    </source>
</evidence>
<comment type="similarity">
    <text evidence="2 7">Belongs to the malic enzymes family.</text>
</comment>
<feature type="binding site" evidence="6">
    <location>
        <position position="218"/>
    </location>
    <ligand>
        <name>a divalent metal cation</name>
        <dbReference type="ChEBI" id="CHEBI:60240"/>
    </ligand>
</feature>
<dbReference type="GO" id="GO:0051287">
    <property type="term" value="F:NAD binding"/>
    <property type="evidence" value="ECO:0007669"/>
    <property type="project" value="InterPro"/>
</dbReference>
<dbReference type="InterPro" id="IPR036291">
    <property type="entry name" value="NAD(P)-bd_dom_sf"/>
</dbReference>
<dbReference type="SUPFAM" id="SSF53223">
    <property type="entry name" value="Aminoacid dehydrogenase-like, N-terminal domain"/>
    <property type="match status" value="1"/>
</dbReference>
<evidence type="ECO:0000256" key="3">
    <source>
        <dbReference type="ARBA" id="ARBA00022723"/>
    </source>
</evidence>
<name>A0A922M756_SPOEX</name>
<evidence type="ECO:0000259" key="8">
    <source>
        <dbReference type="SMART" id="SM00919"/>
    </source>
</evidence>
<feature type="binding site" evidence="6">
    <location>
        <position position="219"/>
    </location>
    <ligand>
        <name>a divalent metal cation</name>
        <dbReference type="ChEBI" id="CHEBI:60240"/>
    </ligand>
</feature>
<feature type="domain" description="Malic enzyme NAD-binding" evidence="8">
    <location>
        <begin position="243"/>
        <end position="447"/>
    </location>
</feature>
<comment type="cofactor">
    <cofactor evidence="1">
        <name>Mn(2+)</name>
        <dbReference type="ChEBI" id="CHEBI:29035"/>
    </cofactor>
</comment>
<dbReference type="PROSITE" id="PS00331">
    <property type="entry name" value="MALIC_ENZYMES"/>
    <property type="match status" value="1"/>
</dbReference>
<comment type="caution">
    <text evidence="10">The sequence shown here is derived from an EMBL/GenBank/DDBJ whole genome shotgun (WGS) entry which is preliminary data.</text>
</comment>
<proteinExistence type="inferred from homology"/>
<dbReference type="InterPro" id="IPR001891">
    <property type="entry name" value="Malic_OxRdtase"/>
</dbReference>
<feature type="domain" description="Malic enzyme N-terminal" evidence="9">
    <location>
        <begin position="52"/>
        <end position="233"/>
    </location>
</feature>
<evidence type="ECO:0000256" key="4">
    <source>
        <dbReference type="PIRSR" id="PIRSR000106-1"/>
    </source>
</evidence>
<feature type="binding site" evidence="5">
    <location>
        <position position="395"/>
    </location>
    <ligand>
        <name>(S)-malate</name>
        <dbReference type="ChEBI" id="CHEBI:15589"/>
    </ligand>
</feature>
<dbReference type="InterPro" id="IPR046346">
    <property type="entry name" value="Aminoacid_DH-like_N_sf"/>
</dbReference>
<evidence type="ECO:0000313" key="10">
    <source>
        <dbReference type="EMBL" id="KAH9631409.1"/>
    </source>
</evidence>
<gene>
    <name evidence="10" type="ORF">HF086_014254</name>
</gene>
<dbReference type="PIRSF" id="PIRSF000106">
    <property type="entry name" value="ME"/>
    <property type="match status" value="1"/>
</dbReference>
<sequence>MAFTIEERQTLGIHGLLPARVKSQEEQVQLCKLSIERYEDPLNKYIYLMGLLDRNEHLFYRFVGENVADMMPIVYTPTVGLACQKYGLVYRRPRGLFITIHDKGHIYDILKNWPETDVRAIVVTDGERILGLGDLGACGMGIPVGKLSLYTALAGIKPHQCLPITLDVGTNNQTMLDDPLYIGLRQRRVRGPQYDEFIDEFMDAVVRRYGQNCLIQFEDFGNANAFRLLEKYRGKYCTFNDDIQGTASVAVAGLLASLRITGKKLSENTIVFQGAGEASLGIASLCVMAMIAEGCSDEKARSRIWMVDSKGLIVKNRPEGGVNEHKERFAKDHAPIRTLEEVVDVAKPSVLIGKLKTDHALIQKVAMERAIFASGSPFPDYRTKDGRILRPGQGNNSYIFPGLALGIICAGIIDISEDFMLLAAEILGKASVFPQPENTEAFIRAQMYDVRYSSAVPPVYTWPRDDVMRVDMI</sequence>
<protein>
    <recommendedName>
        <fullName evidence="7">Malic enzyme</fullName>
    </recommendedName>
</protein>
<dbReference type="SMART" id="SM01274">
    <property type="entry name" value="malic"/>
    <property type="match status" value="1"/>
</dbReference>
<feature type="active site" description="Proton donor" evidence="4">
    <location>
        <position position="75"/>
    </location>
</feature>
<dbReference type="InterPro" id="IPR015884">
    <property type="entry name" value="Malic_enzyme_CS"/>
</dbReference>
<dbReference type="FunFam" id="3.40.50.10380:FF:000008">
    <property type="entry name" value="Malic enzyme"/>
    <property type="match status" value="1"/>
</dbReference>
<dbReference type="Pfam" id="PF00390">
    <property type="entry name" value="malic"/>
    <property type="match status" value="1"/>
</dbReference>
<dbReference type="Gene3D" id="6.20.310.10">
    <property type="match status" value="1"/>
</dbReference>
<dbReference type="PANTHER" id="PTHR23406">
    <property type="entry name" value="MALIC ENZYME-RELATED"/>
    <property type="match status" value="1"/>
</dbReference>
<dbReference type="InterPro" id="IPR037062">
    <property type="entry name" value="Malic_N_dom_sf"/>
</dbReference>
<evidence type="ECO:0000313" key="11">
    <source>
        <dbReference type="Proteomes" id="UP000814243"/>
    </source>
</evidence>
<evidence type="ECO:0000259" key="9">
    <source>
        <dbReference type="SMART" id="SM01274"/>
    </source>
</evidence>